<organism evidence="1 2">
    <name type="scientific">Olleya aquimaris</name>
    <dbReference type="NCBI Taxonomy" id="639310"/>
    <lineage>
        <taxon>Bacteria</taxon>
        <taxon>Pseudomonadati</taxon>
        <taxon>Bacteroidota</taxon>
        <taxon>Flavobacteriia</taxon>
        <taxon>Flavobacteriales</taxon>
        <taxon>Flavobacteriaceae</taxon>
    </lineage>
</organism>
<keyword evidence="2" id="KW-1185">Reference proteome</keyword>
<evidence type="ECO:0000313" key="2">
    <source>
        <dbReference type="Proteomes" id="UP000248703"/>
    </source>
</evidence>
<dbReference type="EMBL" id="QLLO01000004">
    <property type="protein sequence ID" value="RAJ14977.1"/>
    <property type="molecule type" value="Genomic_DNA"/>
</dbReference>
<dbReference type="AlphaFoldDB" id="A0A327RMM1"/>
<proteinExistence type="predicted"/>
<gene>
    <name evidence="1" type="ORF">LY08_01325</name>
</gene>
<sequence>MKRVTFVLIGLVAIVAYLATTAPKFEHKVAQAEKVTIKKHNAKTIYD</sequence>
<name>A0A327RMM1_9FLAO</name>
<protein>
    <submittedName>
        <fullName evidence="1">Uncharacterized protein</fullName>
    </submittedName>
</protein>
<dbReference type="RefSeq" id="WP_158526727.1">
    <property type="nucleotide sequence ID" value="NZ_QLLO01000004.1"/>
</dbReference>
<reference evidence="1 2" key="1">
    <citation type="submission" date="2018-06" db="EMBL/GenBank/DDBJ databases">
        <title>Genomic Encyclopedia of Archaeal and Bacterial Type Strains, Phase II (KMG-II): from individual species to whole genera.</title>
        <authorList>
            <person name="Goeker M."/>
        </authorList>
    </citation>
    <scope>NUCLEOTIDE SEQUENCE [LARGE SCALE GENOMIC DNA]</scope>
    <source>
        <strain evidence="1 2">DSM 24464</strain>
    </source>
</reference>
<dbReference type="OrthoDB" id="1139511at2"/>
<accession>A0A327RMM1</accession>
<evidence type="ECO:0000313" key="1">
    <source>
        <dbReference type="EMBL" id="RAJ14977.1"/>
    </source>
</evidence>
<comment type="caution">
    <text evidence="1">The sequence shown here is derived from an EMBL/GenBank/DDBJ whole genome shotgun (WGS) entry which is preliminary data.</text>
</comment>
<dbReference type="Proteomes" id="UP000248703">
    <property type="component" value="Unassembled WGS sequence"/>
</dbReference>